<dbReference type="PROSITE" id="PS51257">
    <property type="entry name" value="PROKAR_LIPOPROTEIN"/>
    <property type="match status" value="1"/>
</dbReference>
<keyword evidence="2" id="KW-1185">Reference proteome</keyword>
<dbReference type="Proteomes" id="UP000563426">
    <property type="component" value="Unassembled WGS sequence"/>
</dbReference>
<dbReference type="RefSeq" id="WP_171434231.1">
    <property type="nucleotide sequence ID" value="NZ_JABFJV010000040.1"/>
</dbReference>
<accession>A0A7Y4KGU6</accession>
<protein>
    <submittedName>
        <fullName evidence="1">Uncharacterized protein</fullName>
    </submittedName>
</protein>
<sequence>MGMTRGVMGWRLLWSVMAVVALGGCGPAEAPEASPRTEEAGLAGGDFVWVKHLGSPRSDQAHAVAFDRDGNILALFLYQGCVDLGAGPVGSGNPDSYGFAVAKYTTAGALLWTRSFEGVLPPGGQNFVNAVALTVDRERNVLIAGASNQSIDLGGGLQPAGAFLLKLRKTGQFQWARHFTGNISPRDLVTDSQDAIAMTGAAFRTVDFGQGPNSSQVTDVQTAFLTKFNAAGTAQWTVREQWDLSGGASVAVDEADAFYFSGIRYPDPEVWKVGPTGAVAWTRPLVGAAGGAMGIAVHGNRVVAGGQFSDTFTFAGQAVPNPFQGSGGFLVAWTRAGEERWAHGYPQPVSAVAMAEDDSVVVGGASNEPDTSAGYTLFTARLERLQGQQHWLRTYSSTGRPYFTDMAVNKHGEFVGIGYFSGTLHLNADYVSRGLEDDFLFKGLTGP</sequence>
<name>A0A7Y4KGU6_9BACT</name>
<dbReference type="EMBL" id="JABFJV010000040">
    <property type="protein sequence ID" value="NOK33527.1"/>
    <property type="molecule type" value="Genomic_DNA"/>
</dbReference>
<evidence type="ECO:0000313" key="1">
    <source>
        <dbReference type="EMBL" id="NOK33527.1"/>
    </source>
</evidence>
<gene>
    <name evidence="1" type="ORF">HMI49_09985</name>
</gene>
<dbReference type="PANTHER" id="PTHR42754:SF1">
    <property type="entry name" value="LIPOPROTEIN"/>
    <property type="match status" value="1"/>
</dbReference>
<comment type="caution">
    <text evidence="1">The sequence shown here is derived from an EMBL/GenBank/DDBJ whole genome shotgun (WGS) entry which is preliminary data.</text>
</comment>
<reference evidence="1 2" key="1">
    <citation type="submission" date="2020-05" db="EMBL/GenBank/DDBJ databases">
        <authorList>
            <person name="Whitworth D."/>
        </authorList>
    </citation>
    <scope>NUCLEOTIDE SEQUENCE [LARGE SCALE GENOMIC DNA]</scope>
    <source>
        <strain evidence="1 2">AB043B</strain>
    </source>
</reference>
<organism evidence="1 2">
    <name type="scientific">Corallococcus exercitus</name>
    <dbReference type="NCBI Taxonomy" id="2316736"/>
    <lineage>
        <taxon>Bacteria</taxon>
        <taxon>Pseudomonadati</taxon>
        <taxon>Myxococcota</taxon>
        <taxon>Myxococcia</taxon>
        <taxon>Myxococcales</taxon>
        <taxon>Cystobacterineae</taxon>
        <taxon>Myxococcaceae</taxon>
        <taxon>Corallococcus</taxon>
    </lineage>
</organism>
<dbReference type="PANTHER" id="PTHR42754">
    <property type="entry name" value="ENDOGLUCANASE"/>
    <property type="match status" value="1"/>
</dbReference>
<proteinExistence type="predicted"/>
<dbReference type="AlphaFoldDB" id="A0A7Y4KGU6"/>
<dbReference type="SUPFAM" id="SSF63829">
    <property type="entry name" value="Calcium-dependent phosphotriesterase"/>
    <property type="match status" value="1"/>
</dbReference>
<evidence type="ECO:0000313" key="2">
    <source>
        <dbReference type="Proteomes" id="UP000563426"/>
    </source>
</evidence>